<protein>
    <recommendedName>
        <fullName evidence="3">WW domain-containing protein</fullName>
    </recommendedName>
</protein>
<dbReference type="PROSITE" id="PS50096">
    <property type="entry name" value="IQ"/>
    <property type="match status" value="6"/>
</dbReference>
<keyword evidence="1" id="KW-0175">Coiled coil</keyword>
<dbReference type="PROSITE" id="PS50020">
    <property type="entry name" value="WW_DOMAIN_2"/>
    <property type="match status" value="1"/>
</dbReference>
<evidence type="ECO:0000259" key="3">
    <source>
        <dbReference type="PROSITE" id="PS50020"/>
    </source>
</evidence>
<dbReference type="SMART" id="SM00367">
    <property type="entry name" value="LRR_CC"/>
    <property type="match status" value="12"/>
</dbReference>
<evidence type="ECO:0000313" key="5">
    <source>
        <dbReference type="Proteomes" id="UP001165060"/>
    </source>
</evidence>
<feature type="non-terminal residue" evidence="4">
    <location>
        <position position="1"/>
    </location>
</feature>
<feature type="region of interest" description="Disordered" evidence="2">
    <location>
        <begin position="98"/>
        <end position="133"/>
    </location>
</feature>
<dbReference type="InterPro" id="IPR000048">
    <property type="entry name" value="IQ_motif_EF-hand-BS"/>
</dbReference>
<proteinExistence type="predicted"/>
<gene>
    <name evidence="4" type="ORF">TeGR_g14531</name>
</gene>
<feature type="coiled-coil region" evidence="1">
    <location>
        <begin position="651"/>
        <end position="683"/>
    </location>
</feature>
<feature type="coiled-coil region" evidence="1">
    <location>
        <begin position="919"/>
        <end position="953"/>
    </location>
</feature>
<accession>A0ABQ6MV80</accession>
<dbReference type="InterPro" id="IPR001202">
    <property type="entry name" value="WW_dom"/>
</dbReference>
<feature type="domain" description="WW" evidence="3">
    <location>
        <begin position="1009"/>
        <end position="1043"/>
    </location>
</feature>
<dbReference type="InterPro" id="IPR057207">
    <property type="entry name" value="FBXL15_LRR"/>
</dbReference>
<dbReference type="InterPro" id="IPR006553">
    <property type="entry name" value="Leu-rich_rpt_Cys-con_subtyp"/>
</dbReference>
<evidence type="ECO:0000313" key="4">
    <source>
        <dbReference type="EMBL" id="GMI33166.1"/>
    </source>
</evidence>
<dbReference type="InterPro" id="IPR032675">
    <property type="entry name" value="LRR_dom_sf"/>
</dbReference>
<evidence type="ECO:0000256" key="1">
    <source>
        <dbReference type="SAM" id="Coils"/>
    </source>
</evidence>
<reference evidence="4 5" key="1">
    <citation type="journal article" date="2023" name="Commun. Biol.">
        <title>Genome analysis of Parmales, the sister group of diatoms, reveals the evolutionary specialization of diatoms from phago-mixotrophs to photoautotrophs.</title>
        <authorList>
            <person name="Ban H."/>
            <person name="Sato S."/>
            <person name="Yoshikawa S."/>
            <person name="Yamada K."/>
            <person name="Nakamura Y."/>
            <person name="Ichinomiya M."/>
            <person name="Sato N."/>
            <person name="Blanc-Mathieu R."/>
            <person name="Endo H."/>
            <person name="Kuwata A."/>
            <person name="Ogata H."/>
        </authorList>
    </citation>
    <scope>NUCLEOTIDE SEQUENCE [LARGE SCALE GENOMIC DNA]</scope>
</reference>
<dbReference type="Pfam" id="PF25372">
    <property type="entry name" value="DUF7885"/>
    <property type="match status" value="1"/>
</dbReference>
<dbReference type="SUPFAM" id="SSF52047">
    <property type="entry name" value="RNI-like"/>
    <property type="match status" value="1"/>
</dbReference>
<dbReference type="Gene3D" id="3.80.10.10">
    <property type="entry name" value="Ribonuclease Inhibitor"/>
    <property type="match status" value="2"/>
</dbReference>
<dbReference type="Proteomes" id="UP001165060">
    <property type="component" value="Unassembled WGS sequence"/>
</dbReference>
<feature type="region of interest" description="Disordered" evidence="2">
    <location>
        <begin position="1"/>
        <end position="68"/>
    </location>
</feature>
<dbReference type="Gene3D" id="1.20.5.190">
    <property type="match status" value="1"/>
</dbReference>
<keyword evidence="5" id="KW-1185">Reference proteome</keyword>
<dbReference type="PANTHER" id="PTHR13318">
    <property type="entry name" value="PARTNER OF PAIRED, ISOFORM B-RELATED"/>
    <property type="match status" value="1"/>
</dbReference>
<evidence type="ECO:0000256" key="2">
    <source>
        <dbReference type="SAM" id="MobiDB-lite"/>
    </source>
</evidence>
<dbReference type="Gene3D" id="2.20.70.10">
    <property type="match status" value="1"/>
</dbReference>
<sequence length="1258" mass="140785">ANSPPDDLETSRDDLSLLLQTKASNAKRPRPLDSPSNSSFGSSPPPLSSSAMRMTRPPGLSPKSQTTEFASFTSLTSGFASPTNGPSALQHEYDREFTDPVAGSGKNVASRSGSRGASRGGKKKKGGNVFQRDSPNAKKVLRSLLLNFTDDSNWTIRGEIDLRQHQLDTGIEITNAVLQEVCVMAPEVRSLNLTKCGGITDVGLWAIARYCTQLKELKLSECHGITNIGLRSLAMKCTGIENLDFTNCPNLDDHALRVIAAGMWGLKTFTLTGCSGITDSGIAEVARCCHHLETLDVSSCERVGEYGDKALLEVGKYCHELTTLNMFGCKHVADAGIKAIANGCRSLQNLSLTGCRELSGSAVKSLASHCSDLRNLCIANCNKIENKDLAKLAKHCRKLENLDISECGNITYKGLQVLAQSCTQMITLNLSACASVDDEALKVLAKDVVGLRNLNLAGCSAITEAGIREIAHGCTGIGFLNVTNCKNITRRFLMHLIKDMQFSDPAHTYFGYQPKSNADELRKKAKELQEMAKAAIQVQRMIRGTLARGGVREIRRAWIITNLLPKAQAWIRGHVRRIVWKQLLRSRLEHWAASAIRAAWRGMLDRKFVTKMMKVKANYDNREEMSRHIQRVWRGHGGRQIMWLVRDALARKQLKEAQERARLERAATEMRAERERMRALELLRIKCTRVIQRIYRGSLGRKKAAAARAAKELYELQWRCARKIQATWRGKLGRDSARMLREFRDYQRAMEAATKIQCAWRGFRGKYLGKIAASLAGLRALEQTAAGKIQSCFRAKLGRDKTKEKRDKMAETLRRMRSVQIMQRLYRGHAGRTRAAIQKALKKLEHRAKPLFAKLKEEEVELEVVRDKIKFVEDVLAPLNEDTTALGKEIALILRSKAKYWDSDRISGAPQRFVTEWLKIRLDEKLKESKDRVEELEDQLAELQIKEREKQRHIRHVSRELVPLTTGTIEKTKYERTTYLRHKVRLEKGATTDIQRIFRGHWIRDAVWSPGRDFWLEDYDTTTGQNLYFNSWTNETRWRKPLSMKLNEAFHIGEKLGGGAGDELKKAGGWVEMKDVQHNLKYYFNNGANAFRWAEPSEFHDESEETNSDWFDQQDPERLLANAAPSGKDVGSWNEMIDADVGEVFYANKYNGDLSFLATYSSCSCATRCCLAAALALSSVLFTASASLATSFSAAAARASASARASLSGPCTCSSAASRCRSASLRKKACSSASSAACRERRAASSAEWEEEAEAEER</sequence>
<dbReference type="Pfam" id="PF00612">
    <property type="entry name" value="IQ"/>
    <property type="match status" value="1"/>
</dbReference>
<dbReference type="EMBL" id="BRYB01000573">
    <property type="protein sequence ID" value="GMI33166.1"/>
    <property type="molecule type" value="Genomic_DNA"/>
</dbReference>
<name>A0ABQ6MV80_9STRA</name>
<dbReference type="SMART" id="SM00015">
    <property type="entry name" value="IQ"/>
    <property type="match status" value="8"/>
</dbReference>
<comment type="caution">
    <text evidence="4">The sequence shown here is derived from an EMBL/GenBank/DDBJ whole genome shotgun (WGS) entry which is preliminary data.</text>
</comment>
<organism evidence="4 5">
    <name type="scientific">Tetraparma gracilis</name>
    <dbReference type="NCBI Taxonomy" id="2962635"/>
    <lineage>
        <taxon>Eukaryota</taxon>
        <taxon>Sar</taxon>
        <taxon>Stramenopiles</taxon>
        <taxon>Ochrophyta</taxon>
        <taxon>Bolidophyceae</taxon>
        <taxon>Parmales</taxon>
        <taxon>Triparmaceae</taxon>
        <taxon>Tetraparma</taxon>
    </lineage>
</organism>